<evidence type="ECO:0000313" key="2">
    <source>
        <dbReference type="EMBL" id="GCA64094.1"/>
    </source>
</evidence>
<feature type="region of interest" description="Disordered" evidence="1">
    <location>
        <begin position="1"/>
        <end position="22"/>
    </location>
</feature>
<dbReference type="InterPro" id="IPR027417">
    <property type="entry name" value="P-loop_NTPase"/>
</dbReference>
<keyword evidence="3" id="KW-1185">Reference proteome</keyword>
<evidence type="ECO:0000313" key="3">
    <source>
        <dbReference type="Proteomes" id="UP000265618"/>
    </source>
</evidence>
<dbReference type="OrthoDB" id="568026at2759"/>
<dbReference type="Proteomes" id="UP000265618">
    <property type="component" value="Unassembled WGS sequence"/>
</dbReference>
<dbReference type="EMBL" id="BDIP01006106">
    <property type="protein sequence ID" value="GCA64094.1"/>
    <property type="molecule type" value="Genomic_DNA"/>
</dbReference>
<name>A0A391NRU3_9EUKA</name>
<reference evidence="2 3" key="1">
    <citation type="journal article" date="2018" name="PLoS ONE">
        <title>The draft genome of Kipferlia bialata reveals reductive genome evolution in fornicate parasites.</title>
        <authorList>
            <person name="Tanifuji G."/>
            <person name="Takabayashi S."/>
            <person name="Kume K."/>
            <person name="Takagi M."/>
            <person name="Nakayama T."/>
            <person name="Kamikawa R."/>
            <person name="Inagaki Y."/>
            <person name="Hashimoto T."/>
        </authorList>
    </citation>
    <scope>NUCLEOTIDE SEQUENCE [LARGE SCALE GENOMIC DNA]</scope>
    <source>
        <strain evidence="2">NY0173</strain>
    </source>
</reference>
<evidence type="ECO:0000256" key="1">
    <source>
        <dbReference type="SAM" id="MobiDB-lite"/>
    </source>
</evidence>
<organism evidence="2 3">
    <name type="scientific">Kipferlia bialata</name>
    <dbReference type="NCBI Taxonomy" id="797122"/>
    <lineage>
        <taxon>Eukaryota</taxon>
        <taxon>Metamonada</taxon>
        <taxon>Carpediemonas-like organisms</taxon>
        <taxon>Kipferlia</taxon>
    </lineage>
</organism>
<comment type="caution">
    <text evidence="2">The sequence shown here is derived from an EMBL/GenBank/DDBJ whole genome shotgun (WGS) entry which is preliminary data.</text>
</comment>
<feature type="non-terminal residue" evidence="2">
    <location>
        <position position="204"/>
    </location>
</feature>
<dbReference type="SUPFAM" id="SSF52540">
    <property type="entry name" value="P-loop containing nucleoside triphosphate hydrolases"/>
    <property type="match status" value="1"/>
</dbReference>
<proteinExistence type="predicted"/>
<dbReference type="Gene3D" id="3.40.850.10">
    <property type="entry name" value="Kinesin motor domain"/>
    <property type="match status" value="1"/>
</dbReference>
<feature type="compositionally biased region" description="Polar residues" evidence="1">
    <location>
        <begin position="1"/>
        <end position="17"/>
    </location>
</feature>
<accession>A0A391NRU3</accession>
<evidence type="ECO:0008006" key="4">
    <source>
        <dbReference type="Google" id="ProtNLM"/>
    </source>
</evidence>
<dbReference type="InterPro" id="IPR036961">
    <property type="entry name" value="Kinesin_motor_dom_sf"/>
</dbReference>
<dbReference type="AlphaFoldDB" id="A0A391NRU3"/>
<sequence>MTVSASPPCTMYSSTSGGVDEGEDMEIPIRSLETYAYLETRPGGCVEVSPGHVTIHPSLHRHAAAKEFAIRAHTPETKPELVTGVAGFVLDTLLSGHAVTVVAMGPPGTGKSSLLWLPEGILDVVLAGLYAHCEGEGAEGLLTVGVSCFELGDQSIYDLLTPERSEVPPSAPAVMCVHGPDEMTARQLVQYSHSLSDNWTDDRV</sequence>
<protein>
    <recommendedName>
        <fullName evidence="4">Kinesin motor domain-containing protein</fullName>
    </recommendedName>
</protein>
<gene>
    <name evidence="2" type="ORF">KIPB_013155</name>
</gene>